<dbReference type="InterPro" id="IPR029034">
    <property type="entry name" value="Cystine-knot_cytokine"/>
</dbReference>
<evidence type="ECO:0000256" key="2">
    <source>
        <dbReference type="ARBA" id="ARBA00023030"/>
    </source>
</evidence>
<dbReference type="GO" id="GO:0005615">
    <property type="term" value="C:extracellular space"/>
    <property type="evidence" value="ECO:0007669"/>
    <property type="project" value="TreeGrafter"/>
</dbReference>
<dbReference type="PANTHER" id="PTHR11633:SF1">
    <property type="entry name" value="LD28763P"/>
    <property type="match status" value="1"/>
</dbReference>
<dbReference type="GO" id="GO:0008284">
    <property type="term" value="P:positive regulation of cell population proliferation"/>
    <property type="evidence" value="ECO:0007669"/>
    <property type="project" value="TreeGrafter"/>
</dbReference>
<feature type="domain" description="Platelet-derived growth factor (PDGF) family profile" evidence="7">
    <location>
        <begin position="91"/>
        <end position="190"/>
    </location>
</feature>
<dbReference type="GeneID" id="117236816"/>
<dbReference type="Gene3D" id="2.10.90.10">
    <property type="entry name" value="Cystine-knot cytokines"/>
    <property type="match status" value="1"/>
</dbReference>
<keyword evidence="6" id="KW-0732">Signal</keyword>
<dbReference type="PROSITE" id="PS50278">
    <property type="entry name" value="PDGF_2"/>
    <property type="match status" value="1"/>
</dbReference>
<feature type="signal peptide" evidence="6">
    <location>
        <begin position="1"/>
        <end position="24"/>
    </location>
</feature>
<dbReference type="Pfam" id="PF00341">
    <property type="entry name" value="PDGF"/>
    <property type="match status" value="1"/>
</dbReference>
<dbReference type="KEGG" id="bvk:117236816"/>
<evidence type="ECO:0000256" key="6">
    <source>
        <dbReference type="SAM" id="SignalP"/>
    </source>
</evidence>
<protein>
    <submittedName>
        <fullName evidence="9">Platelet-derived growth factor subunit A isoform X1</fullName>
    </submittedName>
</protein>
<dbReference type="SUPFAM" id="SSF57501">
    <property type="entry name" value="Cystine-knot cytokines"/>
    <property type="match status" value="1"/>
</dbReference>
<dbReference type="GO" id="GO:0070851">
    <property type="term" value="F:growth factor receptor binding"/>
    <property type="evidence" value="ECO:0007669"/>
    <property type="project" value="TreeGrafter"/>
</dbReference>
<feature type="compositionally biased region" description="Basic and acidic residues" evidence="5">
    <location>
        <begin position="292"/>
        <end position="303"/>
    </location>
</feature>
<keyword evidence="8" id="KW-1185">Reference proteome</keyword>
<keyword evidence="3" id="KW-0497">Mitogen</keyword>
<keyword evidence="2 4" id="KW-0339">Growth factor</keyword>
<evidence type="ECO:0000259" key="7">
    <source>
        <dbReference type="PROSITE" id="PS50278"/>
    </source>
</evidence>
<dbReference type="AlphaFoldDB" id="A0A6J3KSG9"/>
<reference evidence="9" key="1">
    <citation type="submission" date="2025-08" db="UniProtKB">
        <authorList>
            <consortium name="RefSeq"/>
        </authorList>
    </citation>
    <scope>IDENTIFICATION</scope>
    <source>
        <tissue evidence="9">Muscle</tissue>
    </source>
</reference>
<dbReference type="GO" id="GO:0016020">
    <property type="term" value="C:membrane"/>
    <property type="evidence" value="ECO:0007669"/>
    <property type="project" value="InterPro"/>
</dbReference>
<dbReference type="SMART" id="SM00141">
    <property type="entry name" value="PDGF"/>
    <property type="match status" value="1"/>
</dbReference>
<evidence type="ECO:0000313" key="9">
    <source>
        <dbReference type="RefSeq" id="XP_033356005.1"/>
    </source>
</evidence>
<accession>A0A6J3KSG9</accession>
<proteinExistence type="inferred from homology"/>
<sequence length="303" mass="34636">MSQLIRYRTLVLVIFCGLVMPHKADILFPDQISPRQSKPPVEPRTAENIALLLRSQSSETVRKINSPEEFLRMIGVSPSQVFLTSRMGEPEERSNSEMAKQANCEPSPTVVPTYQRNDPSIIYFPRCTRVKRCTGCCGNELLSCQPKEIETRNFEIMLAKLTAQGRFEYQGKQVIPIDEHIRCGCDCVIKPSDCTPKQVYKENLCRCVCSNTDDRAKCIEHPDKIWDPIYCNCSCRNAHECSTGFFYNQNTCRCEQLPISRSWFTSTKGTDYRFGQTQKPDEPPVIIPLDANDPRRKPKPDPE</sequence>
<dbReference type="Proteomes" id="UP000504631">
    <property type="component" value="Unplaced"/>
</dbReference>
<gene>
    <name evidence="9" type="primary">LOC117236816</name>
</gene>
<comment type="similarity">
    <text evidence="1 4">Belongs to the PDGF/VEGF growth factor family.</text>
</comment>
<dbReference type="GO" id="GO:0008083">
    <property type="term" value="F:growth factor activity"/>
    <property type="evidence" value="ECO:0007669"/>
    <property type="project" value="UniProtKB-KW"/>
</dbReference>
<dbReference type="CTD" id="32876"/>
<dbReference type="GO" id="GO:0051781">
    <property type="term" value="P:positive regulation of cell division"/>
    <property type="evidence" value="ECO:0007669"/>
    <property type="project" value="UniProtKB-KW"/>
</dbReference>
<feature type="region of interest" description="Disordered" evidence="5">
    <location>
        <begin position="273"/>
        <end position="303"/>
    </location>
</feature>
<organism evidence="8 9">
    <name type="scientific">Bombus vosnesenskii</name>
    <dbReference type="NCBI Taxonomy" id="207650"/>
    <lineage>
        <taxon>Eukaryota</taxon>
        <taxon>Metazoa</taxon>
        <taxon>Ecdysozoa</taxon>
        <taxon>Arthropoda</taxon>
        <taxon>Hexapoda</taxon>
        <taxon>Insecta</taxon>
        <taxon>Pterygota</taxon>
        <taxon>Neoptera</taxon>
        <taxon>Endopterygota</taxon>
        <taxon>Hymenoptera</taxon>
        <taxon>Apocrita</taxon>
        <taxon>Aculeata</taxon>
        <taxon>Apoidea</taxon>
        <taxon>Anthophila</taxon>
        <taxon>Apidae</taxon>
        <taxon>Bombus</taxon>
        <taxon>Pyrobombus</taxon>
    </lineage>
</organism>
<feature type="chain" id="PRO_5026950766" evidence="6">
    <location>
        <begin position="25"/>
        <end position="303"/>
    </location>
</feature>
<dbReference type="RefSeq" id="XP_033356005.1">
    <property type="nucleotide sequence ID" value="XM_033500114.1"/>
</dbReference>
<evidence type="ECO:0000256" key="4">
    <source>
        <dbReference type="RuleBase" id="RU003818"/>
    </source>
</evidence>
<evidence type="ECO:0000256" key="1">
    <source>
        <dbReference type="ARBA" id="ARBA00006686"/>
    </source>
</evidence>
<evidence type="ECO:0000256" key="3">
    <source>
        <dbReference type="ARBA" id="ARBA00023246"/>
    </source>
</evidence>
<dbReference type="InterPro" id="IPR000072">
    <property type="entry name" value="PDGF/VEGF_dom"/>
</dbReference>
<feature type="region of interest" description="Disordered" evidence="5">
    <location>
        <begin position="89"/>
        <end position="110"/>
    </location>
</feature>
<evidence type="ECO:0000313" key="8">
    <source>
        <dbReference type="Proteomes" id="UP000504631"/>
    </source>
</evidence>
<dbReference type="PANTHER" id="PTHR11633">
    <property type="entry name" value="PLATELET-DERIVED GROWTH FACTOR"/>
    <property type="match status" value="1"/>
</dbReference>
<name>A0A6J3KSG9_9HYME</name>
<evidence type="ECO:0000256" key="5">
    <source>
        <dbReference type="SAM" id="MobiDB-lite"/>
    </source>
</evidence>